<protein>
    <submittedName>
        <fullName evidence="1">Uncharacterized protein</fullName>
    </submittedName>
</protein>
<dbReference type="VEuPathDB" id="FungiDB:FUN_014948"/>
<reference evidence="1 2" key="1">
    <citation type="submission" date="2015-10" db="EMBL/GenBank/DDBJ databases">
        <title>Genome analyses suggest a sexual origin of heterokaryosis in a supposedly ancient asexual fungus.</title>
        <authorList>
            <person name="Ropars J."/>
            <person name="Sedzielewska K."/>
            <person name="Noel J."/>
            <person name="Charron P."/>
            <person name="Farinelli L."/>
            <person name="Marton T."/>
            <person name="Kruger M."/>
            <person name="Pelin A."/>
            <person name="Brachmann A."/>
            <person name="Corradi N."/>
        </authorList>
    </citation>
    <scope>NUCLEOTIDE SEQUENCE [LARGE SCALE GENOMIC DNA]</scope>
    <source>
        <strain evidence="1 2">A4</strain>
    </source>
</reference>
<dbReference type="Proteomes" id="UP000234323">
    <property type="component" value="Unassembled WGS sequence"/>
</dbReference>
<proteinExistence type="predicted"/>
<evidence type="ECO:0000313" key="2">
    <source>
        <dbReference type="Proteomes" id="UP000234323"/>
    </source>
</evidence>
<name>A0A2I1G5N4_9GLOM</name>
<dbReference type="EMBL" id="LLXI01000175">
    <property type="protein sequence ID" value="PKY41944.1"/>
    <property type="molecule type" value="Genomic_DNA"/>
</dbReference>
<evidence type="ECO:0000313" key="1">
    <source>
        <dbReference type="EMBL" id="PKY41944.1"/>
    </source>
</evidence>
<sequence length="366" mass="41502">MVDYSQGKQDQSLPSCVSDQKSLVDREIDTFLDDAHKKSAVTSVDSKLSRGKKTVTIGNDQDLKLSLSTGDDISASSSIEGADTKATQDNLSCDTKMITCTDSKDAPSDETSEPIITQPLDRNQVTEQILKHDLSRPISSGASVELHDESILNNAIEGSTQRLAYWIDEAIRIGLKEILCLYNYSFEFEEKVKNITADGKIKVKTARSMIYKDMLQYLPNVTLGNLRIRTHRAKNILMLFGEKGIYVNDRVHETVTNGNDQSHVISKTVTIGNDQSHDLSSVTLLGTNPTYDRSYFRIKTLDQYPTLYREFSSENFDYYGITNETSCPLCSLDHDDNYNFAFAQPWSTMSYLRWKTWELWITWRMV</sequence>
<accession>A0A2I1G5N4</accession>
<organism evidence="1 2">
    <name type="scientific">Rhizophagus irregularis</name>
    <dbReference type="NCBI Taxonomy" id="588596"/>
    <lineage>
        <taxon>Eukaryota</taxon>
        <taxon>Fungi</taxon>
        <taxon>Fungi incertae sedis</taxon>
        <taxon>Mucoromycota</taxon>
        <taxon>Glomeromycotina</taxon>
        <taxon>Glomeromycetes</taxon>
        <taxon>Glomerales</taxon>
        <taxon>Glomeraceae</taxon>
        <taxon>Rhizophagus</taxon>
    </lineage>
</organism>
<dbReference type="AlphaFoldDB" id="A0A2I1G5N4"/>
<comment type="caution">
    <text evidence="1">The sequence shown here is derived from an EMBL/GenBank/DDBJ whole genome shotgun (WGS) entry which is preliminary data.</text>
</comment>
<dbReference type="VEuPathDB" id="FungiDB:RhiirA1_396009"/>
<keyword evidence="2" id="KW-1185">Reference proteome</keyword>
<dbReference type="VEuPathDB" id="FungiDB:RhiirFUN_012594"/>
<gene>
    <name evidence="1" type="ORF">RhiirA4_455653</name>
</gene>